<protein>
    <submittedName>
        <fullName evidence="1">Uncharacterized protein</fullName>
    </submittedName>
</protein>
<dbReference type="PROSITE" id="PS51257">
    <property type="entry name" value="PROKAR_LIPOPROTEIN"/>
    <property type="match status" value="1"/>
</dbReference>
<dbReference type="AlphaFoldDB" id="A0A6A6PX82"/>
<evidence type="ECO:0000313" key="1">
    <source>
        <dbReference type="EMBL" id="KAF2484309.1"/>
    </source>
</evidence>
<dbReference type="Proteomes" id="UP000799767">
    <property type="component" value="Unassembled WGS sequence"/>
</dbReference>
<accession>A0A6A6PX82</accession>
<name>A0A6A6PX82_9PEZI</name>
<evidence type="ECO:0000313" key="2">
    <source>
        <dbReference type="Proteomes" id="UP000799767"/>
    </source>
</evidence>
<keyword evidence="2" id="KW-1185">Reference proteome</keyword>
<reference evidence="1" key="1">
    <citation type="journal article" date="2020" name="Stud. Mycol.">
        <title>101 Dothideomycetes genomes: a test case for predicting lifestyles and emergence of pathogens.</title>
        <authorList>
            <person name="Haridas S."/>
            <person name="Albert R."/>
            <person name="Binder M."/>
            <person name="Bloem J."/>
            <person name="Labutti K."/>
            <person name="Salamov A."/>
            <person name="Andreopoulos B."/>
            <person name="Baker S."/>
            <person name="Barry K."/>
            <person name="Bills G."/>
            <person name="Bluhm B."/>
            <person name="Cannon C."/>
            <person name="Castanera R."/>
            <person name="Culley D."/>
            <person name="Daum C."/>
            <person name="Ezra D."/>
            <person name="Gonzalez J."/>
            <person name="Henrissat B."/>
            <person name="Kuo A."/>
            <person name="Liang C."/>
            <person name="Lipzen A."/>
            <person name="Lutzoni F."/>
            <person name="Magnuson J."/>
            <person name="Mondo S."/>
            <person name="Nolan M."/>
            <person name="Ohm R."/>
            <person name="Pangilinan J."/>
            <person name="Park H.-J."/>
            <person name="Ramirez L."/>
            <person name="Alfaro M."/>
            <person name="Sun H."/>
            <person name="Tritt A."/>
            <person name="Yoshinaga Y."/>
            <person name="Zwiers L.-H."/>
            <person name="Turgeon B."/>
            <person name="Goodwin S."/>
            <person name="Spatafora J."/>
            <person name="Crous P."/>
            <person name="Grigoriev I."/>
        </authorList>
    </citation>
    <scope>NUCLEOTIDE SEQUENCE</scope>
    <source>
        <strain evidence="1">CBS 113389</strain>
    </source>
</reference>
<dbReference type="EMBL" id="MU001634">
    <property type="protein sequence ID" value="KAF2484309.1"/>
    <property type="molecule type" value="Genomic_DNA"/>
</dbReference>
<dbReference type="RefSeq" id="XP_033590878.1">
    <property type="nucleotide sequence ID" value="XM_033729357.1"/>
</dbReference>
<organism evidence="1 2">
    <name type="scientific">Neohortaea acidophila</name>
    <dbReference type="NCBI Taxonomy" id="245834"/>
    <lineage>
        <taxon>Eukaryota</taxon>
        <taxon>Fungi</taxon>
        <taxon>Dikarya</taxon>
        <taxon>Ascomycota</taxon>
        <taxon>Pezizomycotina</taxon>
        <taxon>Dothideomycetes</taxon>
        <taxon>Dothideomycetidae</taxon>
        <taxon>Mycosphaerellales</taxon>
        <taxon>Teratosphaeriaceae</taxon>
        <taxon>Neohortaea</taxon>
    </lineage>
</organism>
<dbReference type="GeneID" id="54470359"/>
<gene>
    <name evidence="1" type="ORF">BDY17DRAFT_125640</name>
</gene>
<proteinExistence type="predicted"/>
<sequence>MLCNKVEAGTKRRRSVCICFSHLALFSLACQRVPSVTHRGPRAPNPPRAAARIRNWALGDLARSAAMIRQARARQPPNCANESCWAVVVPAHVSCNRRSLVSASPAMKRSPAASLTSHGATRPARRMSHVAHTHTHTLSSHLPSFSTPHCHSFQRRDAARSRKGRCSCACPPTITCKKSEPKA</sequence>